<dbReference type="InterPro" id="IPR004179">
    <property type="entry name" value="Sec63-dom"/>
</dbReference>
<feature type="compositionally biased region" description="Basic residues" evidence="8">
    <location>
        <begin position="26"/>
        <end position="37"/>
    </location>
</feature>
<evidence type="ECO:0000256" key="4">
    <source>
        <dbReference type="ARBA" id="ARBA00022824"/>
    </source>
</evidence>
<keyword evidence="3" id="KW-0812">Transmembrane</keyword>
<keyword evidence="4" id="KW-0256">Endoplasmic reticulum</keyword>
<keyword evidence="5" id="KW-1133">Transmembrane helix</keyword>
<evidence type="ECO:0000313" key="11">
    <source>
        <dbReference type="Proteomes" id="UP001174909"/>
    </source>
</evidence>
<feature type="compositionally biased region" description="Acidic residues" evidence="8">
    <location>
        <begin position="183"/>
        <end position="210"/>
    </location>
</feature>
<dbReference type="Proteomes" id="UP001174909">
    <property type="component" value="Unassembled WGS sequence"/>
</dbReference>
<dbReference type="SUPFAM" id="SSF81296">
    <property type="entry name" value="E set domains"/>
    <property type="match status" value="1"/>
</dbReference>
<evidence type="ECO:0000256" key="7">
    <source>
        <dbReference type="ARBA" id="ARBA00023186"/>
    </source>
</evidence>
<evidence type="ECO:0000256" key="1">
    <source>
        <dbReference type="ARBA" id="ARBA00004141"/>
    </source>
</evidence>
<dbReference type="Gene3D" id="2.60.40.150">
    <property type="entry name" value="C2 domain"/>
    <property type="match status" value="1"/>
</dbReference>
<dbReference type="GO" id="GO:0008320">
    <property type="term" value="F:protein transmembrane transporter activity"/>
    <property type="evidence" value="ECO:0007669"/>
    <property type="project" value="TreeGrafter"/>
</dbReference>
<dbReference type="GO" id="GO:0006614">
    <property type="term" value="P:SRP-dependent cotranslational protein targeting to membrane"/>
    <property type="evidence" value="ECO:0007669"/>
    <property type="project" value="TreeGrafter"/>
</dbReference>
<reference evidence="10" key="1">
    <citation type="submission" date="2023-03" db="EMBL/GenBank/DDBJ databases">
        <authorList>
            <person name="Steffen K."/>
            <person name="Cardenas P."/>
        </authorList>
    </citation>
    <scope>NUCLEOTIDE SEQUENCE</scope>
</reference>
<sequence length="210" mass="25164">MTLSLITIIRWWRMLERGRKASHRDLRGRRTRRRRLSTKNQRNPWRKRVAVYQRKGEDEEEEEWQSLQETMKIQQQKKKELGVNKESHPVHAPFFPEVKQEGWWLYIADKRRKEIVVLPQRVQGLKSELTQDLQFQAPEKPCVLRYTVILTSDSYLNLQFSTELKIDVSQRVEVKGRSQWAELEQEEEEEEAFEETESEGDFSDLSDSDS</sequence>
<evidence type="ECO:0000256" key="3">
    <source>
        <dbReference type="ARBA" id="ARBA00022692"/>
    </source>
</evidence>
<feature type="region of interest" description="Disordered" evidence="8">
    <location>
        <begin position="23"/>
        <end position="42"/>
    </location>
</feature>
<accession>A0AA35X4P8</accession>
<dbReference type="PANTHER" id="PTHR24075:SF0">
    <property type="entry name" value="TRANSLOCATION PROTEIN SEC63 HOMOLOG"/>
    <property type="match status" value="1"/>
</dbReference>
<comment type="subcellular location">
    <subcellularLocation>
        <location evidence="2">Endoplasmic reticulum</location>
    </subcellularLocation>
    <subcellularLocation>
        <location evidence="1">Membrane</location>
        <topology evidence="1">Multi-pass membrane protein</topology>
    </subcellularLocation>
</comment>
<dbReference type="EMBL" id="CASHTH010003463">
    <property type="protein sequence ID" value="CAI8045308.1"/>
    <property type="molecule type" value="Genomic_DNA"/>
</dbReference>
<evidence type="ECO:0000313" key="10">
    <source>
        <dbReference type="EMBL" id="CAI8045308.1"/>
    </source>
</evidence>
<gene>
    <name evidence="10" type="ORF">GBAR_LOCUS25070</name>
</gene>
<dbReference type="PANTHER" id="PTHR24075">
    <property type="entry name" value="SEC63 DOMAIN-CONTAINING"/>
    <property type="match status" value="1"/>
</dbReference>
<protein>
    <submittedName>
        <fullName evidence="10">Translocation protein SEC63 homolog</fullName>
    </submittedName>
</protein>
<feature type="region of interest" description="Disordered" evidence="8">
    <location>
        <begin position="179"/>
        <end position="210"/>
    </location>
</feature>
<organism evidence="10 11">
    <name type="scientific">Geodia barretti</name>
    <name type="common">Barrett's horny sponge</name>
    <dbReference type="NCBI Taxonomy" id="519541"/>
    <lineage>
        <taxon>Eukaryota</taxon>
        <taxon>Metazoa</taxon>
        <taxon>Porifera</taxon>
        <taxon>Demospongiae</taxon>
        <taxon>Heteroscleromorpha</taxon>
        <taxon>Tetractinellida</taxon>
        <taxon>Astrophorina</taxon>
        <taxon>Geodiidae</taxon>
        <taxon>Geodia</taxon>
    </lineage>
</organism>
<dbReference type="AlphaFoldDB" id="A0AA35X4P8"/>
<evidence type="ECO:0000256" key="5">
    <source>
        <dbReference type="ARBA" id="ARBA00022989"/>
    </source>
</evidence>
<keyword evidence="7" id="KW-0143">Chaperone</keyword>
<dbReference type="GO" id="GO:0031207">
    <property type="term" value="C:Sec62/Sec63 complex"/>
    <property type="evidence" value="ECO:0007669"/>
    <property type="project" value="TreeGrafter"/>
</dbReference>
<dbReference type="InterPro" id="IPR014756">
    <property type="entry name" value="Ig_E-set"/>
</dbReference>
<evidence type="ECO:0000256" key="6">
    <source>
        <dbReference type="ARBA" id="ARBA00023136"/>
    </source>
</evidence>
<name>A0AA35X4P8_GEOBA</name>
<feature type="domain" description="SEC63" evidence="9">
    <location>
        <begin position="70"/>
        <end position="162"/>
    </location>
</feature>
<dbReference type="GO" id="GO:0003723">
    <property type="term" value="F:RNA binding"/>
    <property type="evidence" value="ECO:0007669"/>
    <property type="project" value="TreeGrafter"/>
</dbReference>
<dbReference type="Pfam" id="PF02889">
    <property type="entry name" value="Sec63"/>
    <property type="match status" value="1"/>
</dbReference>
<evidence type="ECO:0000256" key="8">
    <source>
        <dbReference type="SAM" id="MobiDB-lite"/>
    </source>
</evidence>
<proteinExistence type="predicted"/>
<evidence type="ECO:0000256" key="2">
    <source>
        <dbReference type="ARBA" id="ARBA00004240"/>
    </source>
</evidence>
<dbReference type="GO" id="GO:0006620">
    <property type="term" value="P:post-translational protein targeting to endoplasmic reticulum membrane"/>
    <property type="evidence" value="ECO:0007669"/>
    <property type="project" value="TreeGrafter"/>
</dbReference>
<comment type="caution">
    <text evidence="10">The sequence shown here is derived from an EMBL/GenBank/DDBJ whole genome shotgun (WGS) entry which is preliminary data.</text>
</comment>
<keyword evidence="6" id="KW-0472">Membrane</keyword>
<dbReference type="InterPro" id="IPR035892">
    <property type="entry name" value="C2_domain_sf"/>
</dbReference>
<keyword evidence="11" id="KW-1185">Reference proteome</keyword>
<evidence type="ECO:0000259" key="9">
    <source>
        <dbReference type="Pfam" id="PF02889"/>
    </source>
</evidence>